<dbReference type="PANTHER" id="PTHR37404:SF1">
    <property type="entry name" value="HCG1796489"/>
    <property type="match status" value="1"/>
</dbReference>
<feature type="region of interest" description="Disordered" evidence="1">
    <location>
        <begin position="174"/>
        <end position="203"/>
    </location>
</feature>
<dbReference type="PANTHER" id="PTHR37404">
    <property type="entry name" value="HCG1796489"/>
    <property type="match status" value="1"/>
</dbReference>
<gene>
    <name evidence="2" type="ORF">AALO_G00083230</name>
</gene>
<sequence length="247" mass="27483">MKTYDRRIQSAELTSTGIGHKFVHPPPFHKSSSRLKGPPPLSLDYRPCIPVASIFTSTSQMDHSRKPLTGPLADVKYPLAPPHWKTHTMTDLNRRIKDCWALRVLPSPTSETRDHYRGQPARISPSTAPSYELLALYGKLAADQTVPPPGPVLSTTHRDYRHFNSFELNSSYSGQAKPLPEGLTKSSAYSHMPGHKAPSTTSCYPRLSRRSVAVPYGAYTSLYRDSFTTPALPRTLSHQVQPQHPST</sequence>
<protein>
    <submittedName>
        <fullName evidence="2">Uncharacterized protein</fullName>
    </submittedName>
</protein>
<organism evidence="2 3">
    <name type="scientific">Alosa alosa</name>
    <name type="common">allis shad</name>
    <dbReference type="NCBI Taxonomy" id="278164"/>
    <lineage>
        <taxon>Eukaryota</taxon>
        <taxon>Metazoa</taxon>
        <taxon>Chordata</taxon>
        <taxon>Craniata</taxon>
        <taxon>Vertebrata</taxon>
        <taxon>Euteleostomi</taxon>
        <taxon>Actinopterygii</taxon>
        <taxon>Neopterygii</taxon>
        <taxon>Teleostei</taxon>
        <taxon>Clupei</taxon>
        <taxon>Clupeiformes</taxon>
        <taxon>Clupeoidei</taxon>
        <taxon>Clupeidae</taxon>
        <taxon>Alosa</taxon>
    </lineage>
</organism>
<reference evidence="2" key="1">
    <citation type="submission" date="2020-10" db="EMBL/GenBank/DDBJ databases">
        <title>Chromosome-scale genome assembly of the Allis shad, Alosa alosa.</title>
        <authorList>
            <person name="Margot Z."/>
            <person name="Christophe K."/>
            <person name="Cabau C."/>
            <person name="Louis A."/>
            <person name="Berthelot C."/>
            <person name="Parey E."/>
            <person name="Roest Crollius H."/>
            <person name="Montfort J."/>
            <person name="Robinson-Rechavi M."/>
            <person name="Bucao C."/>
            <person name="Bouchez O."/>
            <person name="Gislard M."/>
            <person name="Lluch J."/>
            <person name="Milhes M."/>
            <person name="Lampietro C."/>
            <person name="Lopez Roques C."/>
            <person name="Donnadieu C."/>
            <person name="Braasch I."/>
            <person name="Desvignes T."/>
            <person name="Postlethwait J."/>
            <person name="Bobe J."/>
            <person name="Guiguen Y."/>
        </authorList>
    </citation>
    <scope>NUCLEOTIDE SEQUENCE</scope>
    <source>
        <strain evidence="2">M-15738</strain>
        <tissue evidence="2">Blood</tissue>
    </source>
</reference>
<keyword evidence="3" id="KW-1185">Reference proteome</keyword>
<evidence type="ECO:0000313" key="3">
    <source>
        <dbReference type="Proteomes" id="UP000823561"/>
    </source>
</evidence>
<proteinExistence type="predicted"/>
<comment type="caution">
    <text evidence="2">The sequence shown here is derived from an EMBL/GenBank/DDBJ whole genome shotgun (WGS) entry which is preliminary data.</text>
</comment>
<name>A0AAV6H3J3_9TELE</name>
<accession>A0AAV6H3J3</accession>
<dbReference type="EMBL" id="JADWDJ010000006">
    <property type="protein sequence ID" value="KAG5279941.1"/>
    <property type="molecule type" value="Genomic_DNA"/>
</dbReference>
<dbReference type="AlphaFoldDB" id="A0AAV6H3J3"/>
<dbReference type="Proteomes" id="UP000823561">
    <property type="component" value="Chromosome 6"/>
</dbReference>
<dbReference type="InterPro" id="IPR053347">
    <property type="entry name" value="Axonemal_MT_stabilizer"/>
</dbReference>
<evidence type="ECO:0000256" key="1">
    <source>
        <dbReference type="SAM" id="MobiDB-lite"/>
    </source>
</evidence>
<evidence type="ECO:0000313" key="2">
    <source>
        <dbReference type="EMBL" id="KAG5279941.1"/>
    </source>
</evidence>
<feature type="region of interest" description="Disordered" evidence="1">
    <location>
        <begin position="16"/>
        <end position="39"/>
    </location>
</feature>